<evidence type="ECO:0000259" key="3">
    <source>
        <dbReference type="Pfam" id="PF00501"/>
    </source>
</evidence>
<dbReference type="GO" id="GO:0016405">
    <property type="term" value="F:CoA-ligase activity"/>
    <property type="evidence" value="ECO:0007669"/>
    <property type="project" value="TreeGrafter"/>
</dbReference>
<dbReference type="Gene3D" id="3.30.300.30">
    <property type="match status" value="1"/>
</dbReference>
<dbReference type="InterPro" id="IPR000873">
    <property type="entry name" value="AMP-dep_synth/lig_dom"/>
</dbReference>
<dbReference type="Gene3D" id="3.40.50.12780">
    <property type="entry name" value="N-terminal domain of ligase-like"/>
    <property type="match status" value="1"/>
</dbReference>
<evidence type="ECO:0000256" key="1">
    <source>
        <dbReference type="ARBA" id="ARBA00006432"/>
    </source>
</evidence>
<evidence type="ECO:0000313" key="4">
    <source>
        <dbReference type="EMBL" id="CAB4757844.1"/>
    </source>
</evidence>
<gene>
    <name evidence="4" type="ORF">UFOPK2844_00880</name>
</gene>
<accession>A0A6J6UFE4</accession>
<proteinExistence type="inferred from homology"/>
<dbReference type="PANTHER" id="PTHR24096">
    <property type="entry name" value="LONG-CHAIN-FATTY-ACID--COA LIGASE"/>
    <property type="match status" value="1"/>
</dbReference>
<name>A0A6J6UFE4_9ZZZZ</name>
<dbReference type="Pfam" id="PF00501">
    <property type="entry name" value="AMP-binding"/>
    <property type="match status" value="1"/>
</dbReference>
<dbReference type="PANTHER" id="PTHR24096:SF149">
    <property type="entry name" value="AMP-BINDING DOMAIN-CONTAINING PROTEIN-RELATED"/>
    <property type="match status" value="1"/>
</dbReference>
<reference evidence="4" key="1">
    <citation type="submission" date="2020-05" db="EMBL/GenBank/DDBJ databases">
        <authorList>
            <person name="Chiriac C."/>
            <person name="Salcher M."/>
            <person name="Ghai R."/>
            <person name="Kavagutti S V."/>
        </authorList>
    </citation>
    <scope>NUCLEOTIDE SEQUENCE</scope>
</reference>
<evidence type="ECO:0000256" key="2">
    <source>
        <dbReference type="ARBA" id="ARBA00022598"/>
    </source>
</evidence>
<organism evidence="4">
    <name type="scientific">freshwater metagenome</name>
    <dbReference type="NCBI Taxonomy" id="449393"/>
    <lineage>
        <taxon>unclassified sequences</taxon>
        <taxon>metagenomes</taxon>
        <taxon>ecological metagenomes</taxon>
    </lineage>
</organism>
<dbReference type="InterPro" id="IPR042099">
    <property type="entry name" value="ANL_N_sf"/>
</dbReference>
<sequence length="475" mass="52795">MISVHKRLEFWAGLKPNELAFVDGKKEITFAELHIHTLQVATILNELGIRRGDLVCTMLPAYLDWPIVLALQILGATSFAKPTTANFDSYAEPRWLIASKEHSQFSTQNTIVLNEKVAEKVNDAKLFVPEVEPHNFTQPIRLSSTSGTTGESKYLRYSAAEMHPRLVTPSGVNFLGNGKFLNLMLFGAAQSYNWAHRCLLEGKTFFMSASTNESNFEYLQKYGIETVYGSPQQISALLETADKFSHSLDEKYNLVIGGSAPSGKLLSKIREKHKCAIYNSHGSAETGFISMCDLTVENSPGLIIHPNSVVQILDENDVEFGFDRVGYIRYKIPHASNSYLNNPEETKKSFKDGYFYSGDMGYKTKDGRLHITGRSNEVINFGGVKINPEQVDGLVLAETGVQDAASFALDDESGIPKLAVALVVDHEFDETAFLSSLKAKFTRAVIAEIFKVNSIPRNPNGKILRRELSKKFSSK</sequence>
<keyword evidence="2" id="KW-0436">Ligase</keyword>
<protein>
    <submittedName>
        <fullName evidence="4">Unannotated protein</fullName>
    </submittedName>
</protein>
<dbReference type="EMBL" id="CAEZZG010000012">
    <property type="protein sequence ID" value="CAB4757844.1"/>
    <property type="molecule type" value="Genomic_DNA"/>
</dbReference>
<comment type="similarity">
    <text evidence="1">Belongs to the ATP-dependent AMP-binding enzyme family.</text>
</comment>
<feature type="domain" description="AMP-dependent synthetase/ligase" evidence="3">
    <location>
        <begin position="11"/>
        <end position="340"/>
    </location>
</feature>
<dbReference type="SUPFAM" id="SSF56801">
    <property type="entry name" value="Acetyl-CoA synthetase-like"/>
    <property type="match status" value="1"/>
</dbReference>
<dbReference type="AlphaFoldDB" id="A0A6J6UFE4"/>
<dbReference type="InterPro" id="IPR045851">
    <property type="entry name" value="AMP-bd_C_sf"/>
</dbReference>
<dbReference type="CDD" id="cd04433">
    <property type="entry name" value="AFD_class_I"/>
    <property type="match status" value="1"/>
</dbReference>